<evidence type="ECO:0000313" key="2">
    <source>
        <dbReference type="EMBL" id="QNH60753.1"/>
    </source>
</evidence>
<organism evidence="2 3">
    <name type="scientific">Hymenobacter sediminicola</name>
    <dbReference type="NCBI Taxonomy" id="2761579"/>
    <lineage>
        <taxon>Bacteria</taxon>
        <taxon>Pseudomonadati</taxon>
        <taxon>Bacteroidota</taxon>
        <taxon>Cytophagia</taxon>
        <taxon>Cytophagales</taxon>
        <taxon>Hymenobacteraceae</taxon>
        <taxon>Hymenobacter</taxon>
    </lineage>
</organism>
<evidence type="ECO:0000256" key="1">
    <source>
        <dbReference type="SAM" id="MobiDB-lite"/>
    </source>
</evidence>
<keyword evidence="3" id="KW-1185">Reference proteome</keyword>
<proteinExistence type="predicted"/>
<sequence length="161" mass="17652">MRTVPLPNGHSFALYQSALELPARRHLEYQCYLVQDAGIGSDMEAVHAHFGKLARLMAAGKQAEASDELANLHFNLNYLLERFSPRHLSFACLVTQIDGQPLPWDPTDEGLQQVIARLSELGLTEELLQAEYEAVKKNSQKSGNTSSPLMATASSSPTPSS</sequence>
<feature type="compositionally biased region" description="Low complexity" evidence="1">
    <location>
        <begin position="145"/>
        <end position="161"/>
    </location>
</feature>
<protein>
    <submittedName>
        <fullName evidence="2">Uncharacterized protein</fullName>
    </submittedName>
</protein>
<dbReference type="AlphaFoldDB" id="A0A7G7W310"/>
<evidence type="ECO:0000313" key="3">
    <source>
        <dbReference type="Proteomes" id="UP000515489"/>
    </source>
</evidence>
<name>A0A7G7W310_9BACT</name>
<reference evidence="2 3" key="1">
    <citation type="submission" date="2020-08" db="EMBL/GenBank/DDBJ databases">
        <title>Hymenobacter sp. S2-20-2 genome sequencing.</title>
        <authorList>
            <person name="Jin L."/>
        </authorList>
    </citation>
    <scope>NUCLEOTIDE SEQUENCE [LARGE SCALE GENOMIC DNA]</scope>
    <source>
        <strain evidence="2 3">S2-20-2</strain>
    </source>
</reference>
<dbReference type="KEGG" id="hsk:H4317_11180"/>
<accession>A0A7G7W310</accession>
<dbReference type="EMBL" id="CP060202">
    <property type="protein sequence ID" value="QNH60753.1"/>
    <property type="molecule type" value="Genomic_DNA"/>
</dbReference>
<dbReference type="Proteomes" id="UP000515489">
    <property type="component" value="Chromosome"/>
</dbReference>
<dbReference type="RefSeq" id="WP_185886684.1">
    <property type="nucleotide sequence ID" value="NZ_CP060202.1"/>
</dbReference>
<gene>
    <name evidence="2" type="ORF">H4317_11180</name>
</gene>
<feature type="region of interest" description="Disordered" evidence="1">
    <location>
        <begin position="136"/>
        <end position="161"/>
    </location>
</feature>